<dbReference type="InterPro" id="IPR014710">
    <property type="entry name" value="RmlC-like_jellyroll"/>
</dbReference>
<dbReference type="SUPFAM" id="SSF51182">
    <property type="entry name" value="RmlC-like cupins"/>
    <property type="match status" value="1"/>
</dbReference>
<dbReference type="Proteomes" id="UP000284842">
    <property type="component" value="Unassembled WGS sequence"/>
</dbReference>
<dbReference type="EMBL" id="NHTK01001340">
    <property type="protein sequence ID" value="PPQ99967.1"/>
    <property type="molecule type" value="Genomic_DNA"/>
</dbReference>
<feature type="domain" description="DUF985" evidence="1">
    <location>
        <begin position="8"/>
        <end position="161"/>
    </location>
</feature>
<organism evidence="2 3">
    <name type="scientific">Panaeolus cyanescens</name>
    <dbReference type="NCBI Taxonomy" id="181874"/>
    <lineage>
        <taxon>Eukaryota</taxon>
        <taxon>Fungi</taxon>
        <taxon>Dikarya</taxon>
        <taxon>Basidiomycota</taxon>
        <taxon>Agaricomycotina</taxon>
        <taxon>Agaricomycetes</taxon>
        <taxon>Agaricomycetidae</taxon>
        <taxon>Agaricales</taxon>
        <taxon>Agaricineae</taxon>
        <taxon>Galeropsidaceae</taxon>
        <taxon>Panaeolus</taxon>
    </lineage>
</organism>
<dbReference type="OrthoDB" id="6614653at2759"/>
<proteinExistence type="predicted"/>
<reference evidence="2 3" key="1">
    <citation type="journal article" date="2018" name="Evol. Lett.">
        <title>Horizontal gene cluster transfer increased hallucinogenic mushroom diversity.</title>
        <authorList>
            <person name="Reynolds H.T."/>
            <person name="Vijayakumar V."/>
            <person name="Gluck-Thaler E."/>
            <person name="Korotkin H.B."/>
            <person name="Matheny P.B."/>
            <person name="Slot J.C."/>
        </authorList>
    </citation>
    <scope>NUCLEOTIDE SEQUENCE [LARGE SCALE GENOMIC DNA]</scope>
    <source>
        <strain evidence="2 3">2629</strain>
    </source>
</reference>
<dbReference type="Gene3D" id="2.60.120.10">
    <property type="entry name" value="Jelly Rolls"/>
    <property type="match status" value="1"/>
</dbReference>
<sequence length="190" mass="21274">MTSIASSSLIKDLKLAPHPEGGYYAVTDAEVQHKIIVSPFADDAPRNLASSIYYLLSYDNHSGIFHMNKSMTYHVLHQGRAEYTLITPGNPPKIEKKVMGTNLEAGETRLLIVGTGIWKRSTIPEESMKRARMGGEEEKDKTNCLITEVVVPGFDWKDHKYMKMVDLKQLFEDQPNGKALIGEFSAFIGK</sequence>
<comment type="caution">
    <text evidence="2">The sequence shown here is derived from an EMBL/GenBank/DDBJ whole genome shotgun (WGS) entry which is preliminary data.</text>
</comment>
<dbReference type="AlphaFoldDB" id="A0A409YAD0"/>
<dbReference type="Pfam" id="PF06172">
    <property type="entry name" value="Cupin_5"/>
    <property type="match status" value="1"/>
</dbReference>
<protein>
    <recommendedName>
        <fullName evidence="1">DUF985 domain-containing protein</fullName>
    </recommendedName>
</protein>
<evidence type="ECO:0000313" key="2">
    <source>
        <dbReference type="EMBL" id="PPQ99967.1"/>
    </source>
</evidence>
<keyword evidence="3" id="KW-1185">Reference proteome</keyword>
<gene>
    <name evidence="2" type="ORF">CVT24_009546</name>
</gene>
<dbReference type="PANTHER" id="PTHR33387:SF3">
    <property type="entry name" value="DUF985 DOMAIN-CONTAINING PROTEIN"/>
    <property type="match status" value="1"/>
</dbReference>
<dbReference type="InterPro" id="IPR039935">
    <property type="entry name" value="YML079W-like"/>
</dbReference>
<evidence type="ECO:0000259" key="1">
    <source>
        <dbReference type="Pfam" id="PF06172"/>
    </source>
</evidence>
<evidence type="ECO:0000313" key="3">
    <source>
        <dbReference type="Proteomes" id="UP000284842"/>
    </source>
</evidence>
<accession>A0A409YAD0</accession>
<name>A0A409YAD0_9AGAR</name>
<dbReference type="InterPro" id="IPR009327">
    <property type="entry name" value="Cupin_DUF985"/>
</dbReference>
<dbReference type="CDD" id="cd06121">
    <property type="entry name" value="cupin_YML079wp"/>
    <property type="match status" value="1"/>
</dbReference>
<dbReference type="InterPro" id="IPR011051">
    <property type="entry name" value="RmlC_Cupin_sf"/>
</dbReference>
<dbReference type="PANTHER" id="PTHR33387">
    <property type="entry name" value="RMLC-LIKE JELLY ROLL FOLD PROTEIN"/>
    <property type="match status" value="1"/>
</dbReference>
<dbReference type="InParanoid" id="A0A409YAD0"/>